<proteinExistence type="predicted"/>
<evidence type="ECO:0000256" key="1">
    <source>
        <dbReference type="SAM" id="Phobius"/>
    </source>
</evidence>
<protein>
    <recommendedName>
        <fullName evidence="4">Preprotein translocase subunit SecG</fullName>
    </recommendedName>
</protein>
<gene>
    <name evidence="2" type="ORF">FM037_02910</name>
</gene>
<dbReference type="RefSeq" id="WP_144044770.1">
    <property type="nucleotide sequence ID" value="NZ_CP041614.1"/>
</dbReference>
<evidence type="ECO:0008006" key="4">
    <source>
        <dbReference type="Google" id="ProtNLM"/>
    </source>
</evidence>
<keyword evidence="1" id="KW-0812">Transmembrane</keyword>
<keyword evidence="1" id="KW-1133">Transmembrane helix</keyword>
<keyword evidence="1" id="KW-0472">Membrane</keyword>
<sequence length="81" mass="8803">MESLGTFLVTVLLMFIGVFLMICAYSKKPILLKIATLGTFEINPDNPGKIQRAVVFSVGVTLVLVGLLLIVLEKLIELGII</sequence>
<accession>A0ABX5WUA0</accession>
<keyword evidence="3" id="KW-1185">Reference proteome</keyword>
<name>A0ABX5WUA0_9GAMM</name>
<organism evidence="2 3">
    <name type="scientific">Shewanella psychropiezotolerans</name>
    <dbReference type="NCBI Taxonomy" id="2593655"/>
    <lineage>
        <taxon>Bacteria</taxon>
        <taxon>Pseudomonadati</taxon>
        <taxon>Pseudomonadota</taxon>
        <taxon>Gammaproteobacteria</taxon>
        <taxon>Alteromonadales</taxon>
        <taxon>Shewanellaceae</taxon>
        <taxon>Shewanella</taxon>
    </lineage>
</organism>
<dbReference type="Proteomes" id="UP000315947">
    <property type="component" value="Chromosome"/>
</dbReference>
<evidence type="ECO:0000313" key="2">
    <source>
        <dbReference type="EMBL" id="QDO82381.1"/>
    </source>
</evidence>
<reference evidence="2 3" key="1">
    <citation type="submission" date="2019-07" db="EMBL/GenBank/DDBJ databases">
        <title>Shewanella sp. YLB-06 whole genomic sequence.</title>
        <authorList>
            <person name="Yu L."/>
        </authorList>
    </citation>
    <scope>NUCLEOTIDE SEQUENCE [LARGE SCALE GENOMIC DNA]</scope>
    <source>
        <strain evidence="2 3">YLB-06</strain>
    </source>
</reference>
<dbReference type="EMBL" id="CP041614">
    <property type="protein sequence ID" value="QDO82381.1"/>
    <property type="molecule type" value="Genomic_DNA"/>
</dbReference>
<feature type="transmembrane region" description="Helical" evidence="1">
    <location>
        <begin position="6"/>
        <end position="25"/>
    </location>
</feature>
<feature type="transmembrane region" description="Helical" evidence="1">
    <location>
        <begin position="53"/>
        <end position="72"/>
    </location>
</feature>
<evidence type="ECO:0000313" key="3">
    <source>
        <dbReference type="Proteomes" id="UP000315947"/>
    </source>
</evidence>